<gene>
    <name evidence="1" type="ORF">PROFUN_12672</name>
</gene>
<dbReference type="Proteomes" id="UP000241769">
    <property type="component" value="Unassembled WGS sequence"/>
</dbReference>
<organism evidence="1 2">
    <name type="scientific">Planoprotostelium fungivorum</name>
    <dbReference type="NCBI Taxonomy" id="1890364"/>
    <lineage>
        <taxon>Eukaryota</taxon>
        <taxon>Amoebozoa</taxon>
        <taxon>Evosea</taxon>
        <taxon>Variosea</taxon>
        <taxon>Cavosteliida</taxon>
        <taxon>Cavosteliaceae</taxon>
        <taxon>Planoprotostelium</taxon>
    </lineage>
</organism>
<dbReference type="AlphaFoldDB" id="A0A2P6N716"/>
<reference evidence="1 2" key="1">
    <citation type="journal article" date="2018" name="Genome Biol. Evol.">
        <title>Multiple Roots of Fruiting Body Formation in Amoebozoa.</title>
        <authorList>
            <person name="Hillmann F."/>
            <person name="Forbes G."/>
            <person name="Novohradska S."/>
            <person name="Ferling I."/>
            <person name="Riege K."/>
            <person name="Groth M."/>
            <person name="Westermann M."/>
            <person name="Marz M."/>
            <person name="Spaller T."/>
            <person name="Winckler T."/>
            <person name="Schaap P."/>
            <person name="Glockner G."/>
        </authorList>
    </citation>
    <scope>NUCLEOTIDE SEQUENCE [LARGE SCALE GENOMIC DNA]</scope>
    <source>
        <strain evidence="1 2">Jena</strain>
    </source>
</reference>
<protein>
    <submittedName>
        <fullName evidence="1">Uncharacterized protein</fullName>
    </submittedName>
</protein>
<sequence>MNYYPLSFNNVFSLRPQHHHSCRSIHHHNGFDDAIRDITESHFTLLDQMERSALSTLRNSGGRGRISRERIRRGDQTWESYGTLPWAPEEEDIVDAVGDVLRLLGPQPRSGSLLLSFKVLEHSREPDVFLFYRMEKLREDKAPQEN</sequence>
<keyword evidence="2" id="KW-1185">Reference proteome</keyword>
<name>A0A2P6N716_9EUKA</name>
<evidence type="ECO:0000313" key="1">
    <source>
        <dbReference type="EMBL" id="PRP79738.1"/>
    </source>
</evidence>
<dbReference type="InParanoid" id="A0A2P6N716"/>
<evidence type="ECO:0000313" key="2">
    <source>
        <dbReference type="Proteomes" id="UP000241769"/>
    </source>
</evidence>
<accession>A0A2P6N716</accession>
<proteinExistence type="predicted"/>
<comment type="caution">
    <text evidence="1">The sequence shown here is derived from an EMBL/GenBank/DDBJ whole genome shotgun (WGS) entry which is preliminary data.</text>
</comment>
<dbReference type="EMBL" id="MDYQ01000173">
    <property type="protein sequence ID" value="PRP79738.1"/>
    <property type="molecule type" value="Genomic_DNA"/>
</dbReference>